<dbReference type="SMART" id="SM00460">
    <property type="entry name" value="TGc"/>
    <property type="match status" value="1"/>
</dbReference>
<dbReference type="EMBL" id="JAYJLD010000001">
    <property type="protein sequence ID" value="MEB3100322.1"/>
    <property type="molecule type" value="Genomic_DNA"/>
</dbReference>
<organism evidence="2 3">
    <name type="scientific">Ferviditalea candida</name>
    <dbReference type="NCBI Taxonomy" id="3108399"/>
    <lineage>
        <taxon>Bacteria</taxon>
        <taxon>Bacillati</taxon>
        <taxon>Bacillota</taxon>
        <taxon>Bacilli</taxon>
        <taxon>Bacillales</taxon>
        <taxon>Paenibacillaceae</taxon>
        <taxon>Ferviditalea</taxon>
    </lineage>
</organism>
<dbReference type="PANTHER" id="PTHR46333:SF2">
    <property type="entry name" value="CYTOKINESIS PROTEIN 3"/>
    <property type="match status" value="1"/>
</dbReference>
<sequence>MIYLLWHILASYLGTRFARLNRAERYPAKFPFLNGLAGGAIGSVLGTTRALILIAVLFAYVTLTPDGPLTNYIKESKVYQQGATQIIEPFTGEFIHERLPIFTQAVQDQISEILQRRYEIIDRNIPDNISEAAKTIVAGKRTDLEKARALYDWVGSRVKYDNAKVTLYEEKQIWKEQTPEDTYRSKKGVCIDYSRLYAVMARSVGLRVKVVTGQGYDGRSSYGPHAWNEVYITEQGKWIPLDTTWAGSGANWFDPPHFYDTHIKGS</sequence>
<reference evidence="2" key="1">
    <citation type="submission" date="2023-12" db="EMBL/GenBank/DDBJ databases">
        <title>Fervidustalea candida gen. nov., sp. nov., a novel member of the family Paenibacillaceae isolated from a geothermal area.</title>
        <authorList>
            <person name="Li W.-J."/>
            <person name="Jiao J.-Y."/>
            <person name="Chen Y."/>
        </authorList>
    </citation>
    <scope>NUCLEOTIDE SEQUENCE</scope>
    <source>
        <strain evidence="2">SYSU GA230002</strain>
    </source>
</reference>
<accession>A0ABU5ZEJ3</accession>
<dbReference type="PANTHER" id="PTHR46333">
    <property type="entry name" value="CYTOKINESIS PROTEIN 3"/>
    <property type="match status" value="1"/>
</dbReference>
<evidence type="ECO:0000259" key="1">
    <source>
        <dbReference type="SMART" id="SM00460"/>
    </source>
</evidence>
<dbReference type="InterPro" id="IPR052557">
    <property type="entry name" value="CAP/Cytokinesis_protein"/>
</dbReference>
<dbReference type="SUPFAM" id="SSF54001">
    <property type="entry name" value="Cysteine proteinases"/>
    <property type="match status" value="1"/>
</dbReference>
<protein>
    <submittedName>
        <fullName evidence="2">Transglutaminase domain-containing protein</fullName>
    </submittedName>
</protein>
<keyword evidence="3" id="KW-1185">Reference proteome</keyword>
<dbReference type="InterPro" id="IPR002931">
    <property type="entry name" value="Transglutaminase-like"/>
</dbReference>
<dbReference type="RefSeq" id="WP_371752420.1">
    <property type="nucleotide sequence ID" value="NZ_JAYJLD010000001.1"/>
</dbReference>
<name>A0ABU5ZEJ3_9BACL</name>
<evidence type="ECO:0000313" key="2">
    <source>
        <dbReference type="EMBL" id="MEB3100322.1"/>
    </source>
</evidence>
<feature type="domain" description="Transglutaminase-like" evidence="1">
    <location>
        <begin position="182"/>
        <end position="245"/>
    </location>
</feature>
<proteinExistence type="predicted"/>
<comment type="caution">
    <text evidence="2">The sequence shown here is derived from an EMBL/GenBank/DDBJ whole genome shotgun (WGS) entry which is preliminary data.</text>
</comment>
<dbReference type="Proteomes" id="UP001310386">
    <property type="component" value="Unassembled WGS sequence"/>
</dbReference>
<dbReference type="InterPro" id="IPR038765">
    <property type="entry name" value="Papain-like_cys_pep_sf"/>
</dbReference>
<evidence type="ECO:0000313" key="3">
    <source>
        <dbReference type="Proteomes" id="UP001310386"/>
    </source>
</evidence>
<dbReference type="Pfam" id="PF01841">
    <property type="entry name" value="Transglut_core"/>
    <property type="match status" value="1"/>
</dbReference>
<gene>
    <name evidence="2" type="ORF">VF724_01440</name>
</gene>
<dbReference type="Gene3D" id="3.10.620.30">
    <property type="match status" value="1"/>
</dbReference>